<dbReference type="Proteomes" id="UP000218209">
    <property type="component" value="Unassembled WGS sequence"/>
</dbReference>
<keyword evidence="2" id="KW-1185">Reference proteome</keyword>
<proteinExistence type="predicted"/>
<dbReference type="OrthoDB" id="10262526at2759"/>
<reference evidence="1 2" key="1">
    <citation type="submission" date="2017-03" db="EMBL/GenBank/DDBJ databases">
        <title>WGS assembly of Porphyra umbilicalis.</title>
        <authorList>
            <person name="Brawley S.H."/>
            <person name="Blouin N.A."/>
            <person name="Ficko-Blean E."/>
            <person name="Wheeler G.L."/>
            <person name="Lohr M."/>
            <person name="Goodson H.V."/>
            <person name="Jenkins J.W."/>
            <person name="Blaby-Haas C.E."/>
            <person name="Helliwell K.E."/>
            <person name="Chan C."/>
            <person name="Marriage T."/>
            <person name="Bhattacharya D."/>
            <person name="Klein A.S."/>
            <person name="Badis Y."/>
            <person name="Brodie J."/>
            <person name="Cao Y."/>
            <person name="Collen J."/>
            <person name="Dittami S.M."/>
            <person name="Gachon C.M."/>
            <person name="Green B.R."/>
            <person name="Karpowicz S."/>
            <person name="Kim J.W."/>
            <person name="Kudahl U."/>
            <person name="Lin S."/>
            <person name="Michel G."/>
            <person name="Mittag M."/>
            <person name="Olson B.J."/>
            <person name="Pangilinan J."/>
            <person name="Peng Y."/>
            <person name="Qiu H."/>
            <person name="Shu S."/>
            <person name="Singer J.T."/>
            <person name="Smith A.G."/>
            <person name="Sprecher B.N."/>
            <person name="Wagner V."/>
            <person name="Wang W."/>
            <person name="Wang Z.-Y."/>
            <person name="Yan J."/>
            <person name="Yarish C."/>
            <person name="Zoeuner-Riek S."/>
            <person name="Zhuang Y."/>
            <person name="Zou Y."/>
            <person name="Lindquist E.A."/>
            <person name="Grimwood J."/>
            <person name="Barry K."/>
            <person name="Rokhsar D.S."/>
            <person name="Schmutz J."/>
            <person name="Stiller J.W."/>
            <person name="Grossman A.R."/>
            <person name="Prochnik S.E."/>
        </authorList>
    </citation>
    <scope>NUCLEOTIDE SEQUENCE [LARGE SCALE GENOMIC DNA]</scope>
    <source>
        <strain evidence="1">4086291</strain>
    </source>
</reference>
<name>A0A1X6PBU8_PORUM</name>
<accession>A0A1X6PBU8</accession>
<evidence type="ECO:0000313" key="2">
    <source>
        <dbReference type="Proteomes" id="UP000218209"/>
    </source>
</evidence>
<dbReference type="EMBL" id="KV918814">
    <property type="protein sequence ID" value="OSX78399.1"/>
    <property type="molecule type" value="Genomic_DNA"/>
</dbReference>
<dbReference type="AlphaFoldDB" id="A0A1X6PBU8"/>
<sequence length="173" mass="19012">MAGIQATRRTLGLRPVGSSHRVPPNDTARLMYYLRCVTLGLGMDILADRLIEDDHWARLSASDVDAVYLLALELSPDEFLNKALFHDADGTFVGDCNNKFYEAEAVTERVTVTSAFTLRGTSTTASKVMFFRNVWLDKFYLAPMRRGVARLTRIAAGIADAGHCRHCKGGAGA</sequence>
<protein>
    <submittedName>
        <fullName evidence="1">Uncharacterized protein</fullName>
    </submittedName>
</protein>
<evidence type="ECO:0000313" key="1">
    <source>
        <dbReference type="EMBL" id="OSX78399.1"/>
    </source>
</evidence>
<organism evidence="1 2">
    <name type="scientific">Porphyra umbilicalis</name>
    <name type="common">Purple laver</name>
    <name type="synonym">Red alga</name>
    <dbReference type="NCBI Taxonomy" id="2786"/>
    <lineage>
        <taxon>Eukaryota</taxon>
        <taxon>Rhodophyta</taxon>
        <taxon>Bangiophyceae</taxon>
        <taxon>Bangiales</taxon>
        <taxon>Bangiaceae</taxon>
        <taxon>Porphyra</taxon>
    </lineage>
</organism>
<gene>
    <name evidence="1" type="ORF">BU14_0111s0068</name>
</gene>